<accession>A0AAP2DFE4</accession>
<evidence type="ECO:0000313" key="1">
    <source>
        <dbReference type="EMBL" id="MBT1695401.1"/>
    </source>
</evidence>
<evidence type="ECO:0000313" key="2">
    <source>
        <dbReference type="Proteomes" id="UP001319200"/>
    </source>
</evidence>
<keyword evidence="2" id="KW-1185">Reference proteome</keyword>
<sequence>MHVDQYLSHVREAEENLGLGLKKIMRQHSFETDVVEMCERFVRWSDEHKASLEMFNAEDNTNEEESPGLFKALFANMRIGPYGLLRDLHALSLLIHDAHTSWTILQQGAMAQRNTRLELVCKEALAHLNKESMWVETRIKNAAPQILIVG</sequence>
<protein>
    <submittedName>
        <fullName evidence="1">Uncharacterized protein</fullName>
    </submittedName>
</protein>
<dbReference type="Proteomes" id="UP001319200">
    <property type="component" value="Unassembled WGS sequence"/>
</dbReference>
<dbReference type="AlphaFoldDB" id="A0AAP2DFE4"/>
<name>A0AAP2DFE4_9BACT</name>
<organism evidence="1 2">
    <name type="scientific">Chryseosolibacter histidini</name>
    <dbReference type="NCBI Taxonomy" id="2782349"/>
    <lineage>
        <taxon>Bacteria</taxon>
        <taxon>Pseudomonadati</taxon>
        <taxon>Bacteroidota</taxon>
        <taxon>Cytophagia</taxon>
        <taxon>Cytophagales</taxon>
        <taxon>Chryseotaleaceae</taxon>
        <taxon>Chryseosolibacter</taxon>
    </lineage>
</organism>
<reference evidence="1 2" key="1">
    <citation type="submission" date="2021-05" db="EMBL/GenBank/DDBJ databases">
        <title>A Polyphasic approach of four new species of the genus Ohtaekwangia: Ohtaekwangia histidinii sp. nov., Ohtaekwangia cretensis sp. nov., Ohtaekwangia indiensis sp. nov., Ohtaekwangia reichenbachii sp. nov. from diverse environment.</title>
        <authorList>
            <person name="Octaviana S."/>
        </authorList>
    </citation>
    <scope>NUCLEOTIDE SEQUENCE [LARGE SCALE GENOMIC DNA]</scope>
    <source>
        <strain evidence="1 2">PWU4</strain>
    </source>
</reference>
<dbReference type="RefSeq" id="WP_254159157.1">
    <property type="nucleotide sequence ID" value="NZ_JAHESF010000001.1"/>
</dbReference>
<dbReference type="EMBL" id="JAHESF010000001">
    <property type="protein sequence ID" value="MBT1695401.1"/>
    <property type="molecule type" value="Genomic_DNA"/>
</dbReference>
<comment type="caution">
    <text evidence="1">The sequence shown here is derived from an EMBL/GenBank/DDBJ whole genome shotgun (WGS) entry which is preliminary data.</text>
</comment>
<gene>
    <name evidence="1" type="ORF">KK083_00845</name>
</gene>
<proteinExistence type="predicted"/>